<dbReference type="OrthoDB" id="5439087at2"/>
<feature type="region of interest" description="Disordered" evidence="1">
    <location>
        <begin position="143"/>
        <end position="172"/>
    </location>
</feature>
<name>A0A6C2CFQ7_9RHOO</name>
<dbReference type="Gene3D" id="3.30.420.10">
    <property type="entry name" value="Ribonuclease H-like superfamily/Ribonuclease H"/>
    <property type="match status" value="1"/>
</dbReference>
<protein>
    <submittedName>
        <fullName evidence="3">Transposase</fullName>
    </submittedName>
</protein>
<organism evidence="3 4">
    <name type="scientific">Zoogloea oleivorans</name>
    <dbReference type="NCBI Taxonomy" id="1552750"/>
    <lineage>
        <taxon>Bacteria</taxon>
        <taxon>Pseudomonadati</taxon>
        <taxon>Pseudomonadota</taxon>
        <taxon>Betaproteobacteria</taxon>
        <taxon>Rhodocyclales</taxon>
        <taxon>Zoogloeaceae</taxon>
        <taxon>Zoogloea</taxon>
    </lineage>
</organism>
<dbReference type="InterPro" id="IPR036397">
    <property type="entry name" value="RNaseH_sf"/>
</dbReference>
<comment type="caution">
    <text evidence="3">The sequence shown here is derived from an EMBL/GenBank/DDBJ whole genome shotgun (WGS) entry which is preliminary data.</text>
</comment>
<feature type="domain" description="Integrase catalytic" evidence="2">
    <location>
        <begin position="282"/>
        <end position="500"/>
    </location>
</feature>
<dbReference type="EMBL" id="SDKK01000030">
    <property type="protein sequence ID" value="TYC52738.1"/>
    <property type="molecule type" value="Genomic_DNA"/>
</dbReference>
<dbReference type="PROSITE" id="PS50994">
    <property type="entry name" value="INTEGRASE"/>
    <property type="match status" value="1"/>
</dbReference>
<sequence>MLLRNDLLHYEEDEGRTVRVLWFSPDSAGAAIIDVCGEKALPIIVRLDGLIEDVREKRARLLNPDPYLVLVIEASIPPSHKSIRDDAWSIIKNLVEKEPEIYQRDKRGKILKAAIAEHKITLSTLYRYLRRYWQRGQTPNALLPDYANSGGRGKERQGTGKKRGRPRIYGSQKGINVTPDIRRIFRVAIDRYYAEVGSKFTLKGAYDEMIRTFFCEKRIDPESGDVIHVPQADYAQDGLPTDTQFRYWFERDQDTLDVKRRRVGPRSYDKDMRGLLSTSAAETWGPGARYQIDATLADVYLVSRLKRDRIIGRPVLYIVIDVFSRMIVGIYVGLEGPSWVGAMMALANTAADKVAYCRQFGREIELEDWPCHHLPAALLGDRGEIEGRYIETLANNYRVNVENTAPYRADWKGIVEQRFRLLPAKFKPYVPGYIQCDFRERGGKDYRLDAVLDLHQFTRIVIDCALHYNNHHEIKGYDKTQGMATDDVPAIPIELWNWGIALRSGQLRSYPEDRVRFSLLPVGAASITMHGINFDGCFYSCAEAVEQRWFDKARQNGRQRVSISYDPRCLDDIYLHAPDSAQGFIVCHMTDRSRVDRGMSSWEIGQRQFFEKDQAANRAPSQQFKQADLAAKIESTVSEAISTQPLTTASDRARTKDIRSNRAEEKLANRQTEVFRLGDRTPPKVADVIPLRPKSDYSEPDITEILGSLDDDQQ</sequence>
<dbReference type="AlphaFoldDB" id="A0A6C2CFQ7"/>
<dbReference type="InterPro" id="IPR001584">
    <property type="entry name" value="Integrase_cat-core"/>
</dbReference>
<dbReference type="InterPro" id="IPR012337">
    <property type="entry name" value="RNaseH-like_sf"/>
</dbReference>
<dbReference type="Pfam" id="PF09299">
    <property type="entry name" value="Mu-transpos_C"/>
    <property type="match status" value="1"/>
</dbReference>
<dbReference type="GO" id="GO:0015074">
    <property type="term" value="P:DNA integration"/>
    <property type="evidence" value="ECO:0007669"/>
    <property type="project" value="InterPro"/>
</dbReference>
<proteinExistence type="predicted"/>
<dbReference type="Proteomes" id="UP000389128">
    <property type="component" value="Unassembled WGS sequence"/>
</dbReference>
<evidence type="ECO:0000313" key="4">
    <source>
        <dbReference type="Proteomes" id="UP000389128"/>
    </source>
</evidence>
<evidence type="ECO:0000313" key="3">
    <source>
        <dbReference type="EMBL" id="TYC52738.1"/>
    </source>
</evidence>
<keyword evidence="4" id="KW-1185">Reference proteome</keyword>
<accession>A0A6C2CFQ7</accession>
<evidence type="ECO:0000256" key="1">
    <source>
        <dbReference type="SAM" id="MobiDB-lite"/>
    </source>
</evidence>
<reference evidence="3 4" key="1">
    <citation type="submission" date="2019-01" db="EMBL/GenBank/DDBJ databases">
        <title>Zoogloea oleivorans genome sequencing and assembly.</title>
        <authorList>
            <person name="Tancsics A."/>
            <person name="Farkas M."/>
            <person name="Kriszt B."/>
            <person name="Maroti G."/>
            <person name="Horvath B."/>
        </authorList>
    </citation>
    <scope>NUCLEOTIDE SEQUENCE [LARGE SCALE GENOMIC DNA]</scope>
    <source>
        <strain evidence="3 4">Buc</strain>
    </source>
</reference>
<gene>
    <name evidence="3" type="ORF">ETQ85_22380</name>
</gene>
<dbReference type="GO" id="GO:0003676">
    <property type="term" value="F:nucleic acid binding"/>
    <property type="evidence" value="ECO:0007669"/>
    <property type="project" value="InterPro"/>
</dbReference>
<dbReference type="InterPro" id="IPR015378">
    <property type="entry name" value="Transposase-like_Mu_C"/>
</dbReference>
<feature type="region of interest" description="Disordered" evidence="1">
    <location>
        <begin position="678"/>
        <end position="714"/>
    </location>
</feature>
<evidence type="ECO:0000259" key="2">
    <source>
        <dbReference type="PROSITE" id="PS50994"/>
    </source>
</evidence>
<dbReference type="SUPFAM" id="SSF53098">
    <property type="entry name" value="Ribonuclease H-like"/>
    <property type="match status" value="1"/>
</dbReference>